<sequence length="644" mass="70705">MQRVGASDRTAAKRGSGVSILEVHNLSVRYEPRAHPPLTAVRDVSFDIAEGEFVGLIGESGSGKTTLGTAVLRLLERPGRISAGSIVFDGRDITHLAEDELRPIRWRDLATVFQSSMNALNPVTRIQAQFRDAIEAHSQLRSDAVTALVRQLFEMVLLDPAFLTAYPHELSGGMKQRVNVALALADRPRFVLLDEPTTGLDVVVQRSILDRIRSLQRERGFAVLFISHDIGTVLDISDRILVMYAGRIVESRPAAALLADPLHPYAKGLLGSYGDPRAETVHLTYIPGRPPDLTRDLVGCPFAPRCPERIARCLAEEPPLTPVGAGLVACHVARQQRAPAPGDDRTGVPERTRGFAGPTFVRSGEPAATERGPTILELVNVSRVFQRRRGLTVHRMTAVDDVSFTLARGRIAALVGQSGSGKTTIARLVTGVDRPSSGSIRFHTPDTTVEVEKLRPRSLRRYRRHVQMVFQDPYSSLNPTLTLGYALTRPLQNHLRLGRAAAHARAVDLLETVALTPGERFLNRYPHELSGGQRQRIVIARALAAEPDLIIADEPISSLDVSIRAEILELLHKLVTERDIGVLYITHDLLSARMIADEILVLNGGRLVERGSALDVIRHPADEYTQMLLDAIPNPFGRLSIDTI</sequence>
<dbReference type="PANTHER" id="PTHR43776">
    <property type="entry name" value="TRANSPORT ATP-BINDING PROTEIN"/>
    <property type="match status" value="1"/>
</dbReference>
<reference evidence="7" key="1">
    <citation type="submission" date="2021-01" db="EMBL/GenBank/DDBJ databases">
        <title>Whole genome shotgun sequence of Rugosimonospora africana NBRC 104875.</title>
        <authorList>
            <person name="Komaki H."/>
            <person name="Tamura T."/>
        </authorList>
    </citation>
    <scope>NUCLEOTIDE SEQUENCE</scope>
    <source>
        <strain evidence="7">NBRC 104875</strain>
    </source>
</reference>
<evidence type="ECO:0000313" key="7">
    <source>
        <dbReference type="EMBL" id="GIH20456.1"/>
    </source>
</evidence>
<feature type="domain" description="ABC transporter" evidence="6">
    <location>
        <begin position="21"/>
        <end position="270"/>
    </location>
</feature>
<dbReference type="NCBIfam" id="NF007739">
    <property type="entry name" value="PRK10419.1"/>
    <property type="match status" value="2"/>
</dbReference>
<dbReference type="EMBL" id="BONZ01000097">
    <property type="protein sequence ID" value="GIH20456.1"/>
    <property type="molecule type" value="Genomic_DNA"/>
</dbReference>
<dbReference type="InterPro" id="IPR027417">
    <property type="entry name" value="P-loop_NTPase"/>
</dbReference>
<keyword evidence="2" id="KW-0813">Transport</keyword>
<name>A0A8J3VW50_9ACTN</name>
<evidence type="ECO:0000259" key="6">
    <source>
        <dbReference type="PROSITE" id="PS50893"/>
    </source>
</evidence>
<protein>
    <submittedName>
        <fullName evidence="7">ABC transporter ATP-binding protein</fullName>
    </submittedName>
</protein>
<dbReference type="GO" id="GO:0005524">
    <property type="term" value="F:ATP binding"/>
    <property type="evidence" value="ECO:0007669"/>
    <property type="project" value="UniProtKB-KW"/>
</dbReference>
<accession>A0A8J3VW50</accession>
<dbReference type="SUPFAM" id="SSF52540">
    <property type="entry name" value="P-loop containing nucleoside triphosphate hydrolases"/>
    <property type="match status" value="2"/>
</dbReference>
<dbReference type="FunFam" id="3.40.50.300:FF:000016">
    <property type="entry name" value="Oligopeptide ABC transporter ATP-binding component"/>
    <property type="match status" value="1"/>
</dbReference>
<dbReference type="InterPro" id="IPR017871">
    <property type="entry name" value="ABC_transporter-like_CS"/>
</dbReference>
<dbReference type="InterPro" id="IPR050319">
    <property type="entry name" value="ABC_transp_ATP-bind"/>
</dbReference>
<dbReference type="AlphaFoldDB" id="A0A8J3VW50"/>
<evidence type="ECO:0000256" key="5">
    <source>
        <dbReference type="SAM" id="MobiDB-lite"/>
    </source>
</evidence>
<dbReference type="CDD" id="cd03257">
    <property type="entry name" value="ABC_NikE_OppD_transporters"/>
    <property type="match status" value="2"/>
</dbReference>
<evidence type="ECO:0000256" key="1">
    <source>
        <dbReference type="ARBA" id="ARBA00005417"/>
    </source>
</evidence>
<proteinExistence type="inferred from homology"/>
<dbReference type="NCBIfam" id="NF008453">
    <property type="entry name" value="PRK11308.1"/>
    <property type="match status" value="2"/>
</dbReference>
<dbReference type="SMART" id="SM00382">
    <property type="entry name" value="AAA"/>
    <property type="match status" value="2"/>
</dbReference>
<dbReference type="PROSITE" id="PS50893">
    <property type="entry name" value="ABC_TRANSPORTER_2"/>
    <property type="match status" value="2"/>
</dbReference>
<comment type="caution">
    <text evidence="7">The sequence shown here is derived from an EMBL/GenBank/DDBJ whole genome shotgun (WGS) entry which is preliminary data.</text>
</comment>
<evidence type="ECO:0000313" key="8">
    <source>
        <dbReference type="Proteomes" id="UP000642748"/>
    </source>
</evidence>
<gene>
    <name evidence="7" type="ORF">Raf01_86280</name>
</gene>
<feature type="region of interest" description="Disordered" evidence="5">
    <location>
        <begin position="338"/>
        <end position="367"/>
    </location>
</feature>
<dbReference type="Gene3D" id="3.40.50.300">
    <property type="entry name" value="P-loop containing nucleotide triphosphate hydrolases"/>
    <property type="match status" value="2"/>
</dbReference>
<dbReference type="PANTHER" id="PTHR43776:SF8">
    <property type="entry name" value="ABC TRANSPORTER, ATP-BINDING PROTEIN"/>
    <property type="match status" value="1"/>
</dbReference>
<keyword evidence="8" id="KW-1185">Reference proteome</keyword>
<feature type="domain" description="ABC transporter" evidence="6">
    <location>
        <begin position="376"/>
        <end position="629"/>
    </location>
</feature>
<keyword evidence="3" id="KW-0547">Nucleotide-binding</keyword>
<dbReference type="InterPro" id="IPR003439">
    <property type="entry name" value="ABC_transporter-like_ATP-bd"/>
</dbReference>
<dbReference type="Pfam" id="PF08352">
    <property type="entry name" value="oligo_HPY"/>
    <property type="match status" value="2"/>
</dbReference>
<dbReference type="InterPro" id="IPR003593">
    <property type="entry name" value="AAA+_ATPase"/>
</dbReference>
<evidence type="ECO:0000256" key="4">
    <source>
        <dbReference type="ARBA" id="ARBA00022840"/>
    </source>
</evidence>
<dbReference type="PROSITE" id="PS00211">
    <property type="entry name" value="ABC_TRANSPORTER_1"/>
    <property type="match status" value="2"/>
</dbReference>
<dbReference type="Proteomes" id="UP000642748">
    <property type="component" value="Unassembled WGS sequence"/>
</dbReference>
<dbReference type="GO" id="GO:0016887">
    <property type="term" value="F:ATP hydrolysis activity"/>
    <property type="evidence" value="ECO:0007669"/>
    <property type="project" value="InterPro"/>
</dbReference>
<feature type="compositionally biased region" description="Basic and acidic residues" evidence="5">
    <location>
        <begin position="342"/>
        <end position="353"/>
    </location>
</feature>
<evidence type="ECO:0000256" key="3">
    <source>
        <dbReference type="ARBA" id="ARBA00022741"/>
    </source>
</evidence>
<dbReference type="NCBIfam" id="TIGR01727">
    <property type="entry name" value="oligo_HPY"/>
    <property type="match status" value="1"/>
</dbReference>
<dbReference type="GO" id="GO:0055085">
    <property type="term" value="P:transmembrane transport"/>
    <property type="evidence" value="ECO:0007669"/>
    <property type="project" value="UniProtKB-ARBA"/>
</dbReference>
<dbReference type="GO" id="GO:0015833">
    <property type="term" value="P:peptide transport"/>
    <property type="evidence" value="ECO:0007669"/>
    <property type="project" value="InterPro"/>
</dbReference>
<comment type="similarity">
    <text evidence="1">Belongs to the ABC transporter superfamily.</text>
</comment>
<keyword evidence="4 7" id="KW-0067">ATP-binding</keyword>
<dbReference type="InterPro" id="IPR013563">
    <property type="entry name" value="Oligopep_ABC_C"/>
</dbReference>
<evidence type="ECO:0000256" key="2">
    <source>
        <dbReference type="ARBA" id="ARBA00022448"/>
    </source>
</evidence>
<dbReference type="Pfam" id="PF00005">
    <property type="entry name" value="ABC_tran"/>
    <property type="match status" value="2"/>
</dbReference>
<organism evidence="7 8">
    <name type="scientific">Rugosimonospora africana</name>
    <dbReference type="NCBI Taxonomy" id="556532"/>
    <lineage>
        <taxon>Bacteria</taxon>
        <taxon>Bacillati</taxon>
        <taxon>Actinomycetota</taxon>
        <taxon>Actinomycetes</taxon>
        <taxon>Micromonosporales</taxon>
        <taxon>Micromonosporaceae</taxon>
        <taxon>Rugosimonospora</taxon>
    </lineage>
</organism>